<comment type="similarity">
    <text evidence="1">Belongs to the TPP enzyme family.</text>
</comment>
<organism evidence="3 4">
    <name type="scientific">Curvularia kusanoi</name>
    <name type="common">Cochliobolus kusanoi</name>
    <dbReference type="NCBI Taxonomy" id="90978"/>
    <lineage>
        <taxon>Eukaryota</taxon>
        <taxon>Fungi</taxon>
        <taxon>Dikarya</taxon>
        <taxon>Ascomycota</taxon>
        <taxon>Pezizomycotina</taxon>
        <taxon>Dothideomycetes</taxon>
        <taxon>Pleosporomycetidae</taxon>
        <taxon>Pleosporales</taxon>
        <taxon>Pleosporineae</taxon>
        <taxon>Pleosporaceae</taxon>
        <taxon>Curvularia</taxon>
    </lineage>
</organism>
<evidence type="ECO:0000259" key="2">
    <source>
        <dbReference type="Pfam" id="PF02775"/>
    </source>
</evidence>
<dbReference type="SUPFAM" id="SSF52518">
    <property type="entry name" value="Thiamin diphosphate-binding fold (THDP-binding)"/>
    <property type="match status" value="1"/>
</dbReference>
<dbReference type="Proteomes" id="UP000801428">
    <property type="component" value="Unassembled WGS sequence"/>
</dbReference>
<dbReference type="GO" id="GO:0030976">
    <property type="term" value="F:thiamine pyrophosphate binding"/>
    <property type="evidence" value="ECO:0007669"/>
    <property type="project" value="InterPro"/>
</dbReference>
<dbReference type="Gene3D" id="3.40.50.970">
    <property type="match status" value="1"/>
</dbReference>
<name>A0A9P4TP21_CURKU</name>
<dbReference type="GO" id="GO:0009099">
    <property type="term" value="P:L-valine biosynthetic process"/>
    <property type="evidence" value="ECO:0007669"/>
    <property type="project" value="TreeGrafter"/>
</dbReference>
<dbReference type="Pfam" id="PF02775">
    <property type="entry name" value="TPP_enzyme_C"/>
    <property type="match status" value="1"/>
</dbReference>
<reference evidence="3" key="1">
    <citation type="submission" date="2019-04" db="EMBL/GenBank/DDBJ databases">
        <title>Sequencing of skin fungus with MAO and IRED activity.</title>
        <authorList>
            <person name="Marsaioli A.J."/>
            <person name="Bonatto J.M.C."/>
            <person name="Reis Junior O."/>
        </authorList>
    </citation>
    <scope>NUCLEOTIDE SEQUENCE</scope>
    <source>
        <strain evidence="3">30M1</strain>
    </source>
</reference>
<dbReference type="OrthoDB" id="3775094at2759"/>
<dbReference type="GO" id="GO:0009097">
    <property type="term" value="P:isoleucine biosynthetic process"/>
    <property type="evidence" value="ECO:0007669"/>
    <property type="project" value="TreeGrafter"/>
</dbReference>
<accession>A0A9P4TP21</accession>
<evidence type="ECO:0000313" key="3">
    <source>
        <dbReference type="EMBL" id="KAF3009631.1"/>
    </source>
</evidence>
<sequence>MILLLDCDVPWIPSQNSPSKGTRIYQIDIDPLNERIPVSFFPAHGRWRAECYTSLRQIISHVKASPLSKTLQKPLFQERKKSLADGHTKRLAEIAARVRLGDEQTLDASNIGHLLKHHLPDTTVFVVEAVTCAQLLSDQLQMDRPGSWINCGATGIGWSNGAALGVKMAMDDKAGTTQDEQEPALICQVVGDGSFMCAAPSSALWVASKYKIPILTVVLNNGGFKAPRNSTALVYPHGLNEGATDDEMNISFKPSPNYAALAEAAAGGRMSKDRHQDPNNWMLGVQVDSVLSLRRELSRASERVMNGKKGMLIEAFLAE</sequence>
<dbReference type="GO" id="GO:0003984">
    <property type="term" value="F:acetolactate synthase activity"/>
    <property type="evidence" value="ECO:0007669"/>
    <property type="project" value="TreeGrafter"/>
</dbReference>
<gene>
    <name evidence="3" type="ORF">E8E13_007333</name>
</gene>
<protein>
    <recommendedName>
        <fullName evidence="2">Thiamine pyrophosphate enzyme TPP-binding domain-containing protein</fullName>
    </recommendedName>
</protein>
<dbReference type="EMBL" id="SWKU01000002">
    <property type="protein sequence ID" value="KAF3009631.1"/>
    <property type="molecule type" value="Genomic_DNA"/>
</dbReference>
<dbReference type="InterPro" id="IPR011766">
    <property type="entry name" value="TPP_enzyme_TPP-bd"/>
</dbReference>
<dbReference type="CDD" id="cd02002">
    <property type="entry name" value="TPP_BFDC"/>
    <property type="match status" value="1"/>
</dbReference>
<feature type="domain" description="Thiamine pyrophosphate enzyme TPP-binding" evidence="2">
    <location>
        <begin position="130"/>
        <end position="265"/>
    </location>
</feature>
<dbReference type="GO" id="GO:0050660">
    <property type="term" value="F:flavin adenine dinucleotide binding"/>
    <property type="evidence" value="ECO:0007669"/>
    <property type="project" value="TreeGrafter"/>
</dbReference>
<dbReference type="AlphaFoldDB" id="A0A9P4TP21"/>
<dbReference type="InterPro" id="IPR029061">
    <property type="entry name" value="THDP-binding"/>
</dbReference>
<dbReference type="PANTHER" id="PTHR18968">
    <property type="entry name" value="THIAMINE PYROPHOSPHATE ENZYMES"/>
    <property type="match status" value="1"/>
</dbReference>
<dbReference type="PANTHER" id="PTHR18968:SF164">
    <property type="entry name" value="PYRUVATE DECARBOXYLASE"/>
    <property type="match status" value="1"/>
</dbReference>
<dbReference type="GO" id="GO:0005739">
    <property type="term" value="C:mitochondrion"/>
    <property type="evidence" value="ECO:0007669"/>
    <property type="project" value="TreeGrafter"/>
</dbReference>
<proteinExistence type="inferred from homology"/>
<dbReference type="GO" id="GO:0005948">
    <property type="term" value="C:acetolactate synthase complex"/>
    <property type="evidence" value="ECO:0007669"/>
    <property type="project" value="TreeGrafter"/>
</dbReference>
<evidence type="ECO:0000313" key="4">
    <source>
        <dbReference type="Proteomes" id="UP000801428"/>
    </source>
</evidence>
<dbReference type="InterPro" id="IPR045229">
    <property type="entry name" value="TPP_enz"/>
</dbReference>
<evidence type="ECO:0000256" key="1">
    <source>
        <dbReference type="ARBA" id="ARBA00007812"/>
    </source>
</evidence>
<keyword evidence="4" id="KW-1185">Reference proteome</keyword>
<comment type="caution">
    <text evidence="3">The sequence shown here is derived from an EMBL/GenBank/DDBJ whole genome shotgun (WGS) entry which is preliminary data.</text>
</comment>